<proteinExistence type="predicted"/>
<name>A0ABU6WJK5_9FABA</name>
<sequence>MERNMRDSRCFAVTLFDRHNSEFKATQISPTGRFSLVSGQLGVVSPRCVPDDRGTPACEEQGQGGLGPCESGRTWMRWIRTGPDDVVFADRLAILGRIATREAPQLVMVSRE</sequence>
<organism evidence="1 2">
    <name type="scientific">Stylosanthes scabra</name>
    <dbReference type="NCBI Taxonomy" id="79078"/>
    <lineage>
        <taxon>Eukaryota</taxon>
        <taxon>Viridiplantae</taxon>
        <taxon>Streptophyta</taxon>
        <taxon>Embryophyta</taxon>
        <taxon>Tracheophyta</taxon>
        <taxon>Spermatophyta</taxon>
        <taxon>Magnoliopsida</taxon>
        <taxon>eudicotyledons</taxon>
        <taxon>Gunneridae</taxon>
        <taxon>Pentapetalae</taxon>
        <taxon>rosids</taxon>
        <taxon>fabids</taxon>
        <taxon>Fabales</taxon>
        <taxon>Fabaceae</taxon>
        <taxon>Papilionoideae</taxon>
        <taxon>50 kb inversion clade</taxon>
        <taxon>dalbergioids sensu lato</taxon>
        <taxon>Dalbergieae</taxon>
        <taxon>Pterocarpus clade</taxon>
        <taxon>Stylosanthes</taxon>
    </lineage>
</organism>
<gene>
    <name evidence="1" type="ORF">PIB30_057551</name>
</gene>
<keyword evidence="2" id="KW-1185">Reference proteome</keyword>
<reference evidence="1 2" key="1">
    <citation type="journal article" date="2023" name="Plants (Basel)">
        <title>Bridging the Gap: Combining Genomics and Transcriptomics Approaches to Understand Stylosanthes scabra, an Orphan Legume from the Brazilian Caatinga.</title>
        <authorList>
            <person name="Ferreira-Neto J.R.C."/>
            <person name="da Silva M.D."/>
            <person name="Binneck E."/>
            <person name="de Melo N.F."/>
            <person name="da Silva R.H."/>
            <person name="de Melo A.L.T.M."/>
            <person name="Pandolfi V."/>
            <person name="Bustamante F.O."/>
            <person name="Brasileiro-Vidal A.C."/>
            <person name="Benko-Iseppon A.M."/>
        </authorList>
    </citation>
    <scope>NUCLEOTIDE SEQUENCE [LARGE SCALE GENOMIC DNA]</scope>
    <source>
        <tissue evidence="1">Leaves</tissue>
    </source>
</reference>
<accession>A0ABU6WJK5</accession>
<evidence type="ECO:0000313" key="2">
    <source>
        <dbReference type="Proteomes" id="UP001341840"/>
    </source>
</evidence>
<dbReference type="EMBL" id="JASCZI010181715">
    <property type="protein sequence ID" value="MED6185489.1"/>
    <property type="molecule type" value="Genomic_DNA"/>
</dbReference>
<comment type="caution">
    <text evidence="1">The sequence shown here is derived from an EMBL/GenBank/DDBJ whole genome shotgun (WGS) entry which is preliminary data.</text>
</comment>
<dbReference type="Proteomes" id="UP001341840">
    <property type="component" value="Unassembled WGS sequence"/>
</dbReference>
<protein>
    <submittedName>
        <fullName evidence="1">Uncharacterized protein</fullName>
    </submittedName>
</protein>
<evidence type="ECO:0000313" key="1">
    <source>
        <dbReference type="EMBL" id="MED6185489.1"/>
    </source>
</evidence>